<reference evidence="3" key="1">
    <citation type="journal article" date="2021" name="BMC Genomics">
        <title>Chromosome-level genome assembly and manually-curated proteome of model necrotroph Parastagonospora nodorum Sn15 reveals a genome-wide trove of candidate effector homologs, and redundancy of virulence-related functions within an accessory chromosome.</title>
        <authorList>
            <person name="Bertazzoni S."/>
            <person name="Jones D.A.B."/>
            <person name="Phan H.T."/>
            <person name="Tan K.-C."/>
            <person name="Hane J.K."/>
        </authorList>
    </citation>
    <scope>NUCLEOTIDE SEQUENCE [LARGE SCALE GENOMIC DNA]</scope>
    <source>
        <strain evidence="3">SN15 / ATCC MYA-4574 / FGSC 10173)</strain>
    </source>
</reference>
<dbReference type="Proteomes" id="UP000663193">
    <property type="component" value="Chromosome 7"/>
</dbReference>
<protein>
    <submittedName>
        <fullName evidence="2">Uncharacterized protein</fullName>
    </submittedName>
</protein>
<evidence type="ECO:0000313" key="2">
    <source>
        <dbReference type="EMBL" id="QRC97655.1"/>
    </source>
</evidence>
<accession>A0A7U2F6Z2</accession>
<organism evidence="2 3">
    <name type="scientific">Phaeosphaeria nodorum (strain SN15 / ATCC MYA-4574 / FGSC 10173)</name>
    <name type="common">Glume blotch fungus</name>
    <name type="synonym">Parastagonospora nodorum</name>
    <dbReference type="NCBI Taxonomy" id="321614"/>
    <lineage>
        <taxon>Eukaryota</taxon>
        <taxon>Fungi</taxon>
        <taxon>Dikarya</taxon>
        <taxon>Ascomycota</taxon>
        <taxon>Pezizomycotina</taxon>
        <taxon>Dothideomycetes</taxon>
        <taxon>Pleosporomycetidae</taxon>
        <taxon>Pleosporales</taxon>
        <taxon>Pleosporineae</taxon>
        <taxon>Phaeosphaeriaceae</taxon>
        <taxon>Parastagonospora</taxon>
    </lineage>
</organism>
<name>A0A7U2F6Z2_PHANO</name>
<proteinExistence type="predicted"/>
<dbReference type="VEuPathDB" id="FungiDB:JI435_085720"/>
<feature type="region of interest" description="Disordered" evidence="1">
    <location>
        <begin position="629"/>
        <end position="656"/>
    </location>
</feature>
<feature type="compositionally biased region" description="Basic and acidic residues" evidence="1">
    <location>
        <begin position="638"/>
        <end position="656"/>
    </location>
</feature>
<dbReference type="KEGG" id="pno:SNOG_08572"/>
<dbReference type="EMBL" id="CP069029">
    <property type="protein sequence ID" value="QRC97655.1"/>
    <property type="molecule type" value="Genomic_DNA"/>
</dbReference>
<feature type="region of interest" description="Disordered" evidence="1">
    <location>
        <begin position="713"/>
        <end position="740"/>
    </location>
</feature>
<dbReference type="OrthoDB" id="3799259at2759"/>
<dbReference type="AlphaFoldDB" id="A0A7U2F6Z2"/>
<feature type="compositionally biased region" description="Polar residues" evidence="1">
    <location>
        <begin position="307"/>
        <end position="322"/>
    </location>
</feature>
<feature type="region of interest" description="Disordered" evidence="1">
    <location>
        <begin position="587"/>
        <end position="615"/>
    </location>
</feature>
<keyword evidence="3" id="KW-1185">Reference proteome</keyword>
<evidence type="ECO:0000313" key="3">
    <source>
        <dbReference type="Proteomes" id="UP000663193"/>
    </source>
</evidence>
<feature type="region of interest" description="Disordered" evidence="1">
    <location>
        <begin position="297"/>
        <end position="355"/>
    </location>
</feature>
<evidence type="ECO:0000256" key="1">
    <source>
        <dbReference type="SAM" id="MobiDB-lite"/>
    </source>
</evidence>
<dbReference type="RefSeq" id="XP_001798881.1">
    <property type="nucleotide sequence ID" value="XM_001798829.1"/>
</dbReference>
<dbReference type="OMA" id="RNICTAW"/>
<gene>
    <name evidence="2" type="ORF">JI435_085720</name>
</gene>
<sequence length="740" mass="83519">MANIRDLFTRDHHEKVPPDLQHALTLLRLDGYQGLEDRLLDTDAFLRPWSVFRDSVYLLSPDAVPRTTQIIPIGGDPGGNGVSRLDILWFYTQFDEGTLRYDPRADRYNIDHTTDTSLYGVIDKSKWRIEEHEKHLYAWLLQEFKVGKSYNPWRFECLELKNVCTVWEEIFIPIVNAVRTSYSSMGRRHYGRLALFIEVRCPSALAFPGSNVAVPEGGVLSPTPYRLVSIPKKTANTAGATPYYAQEFAQGVLTAKNYDTTERELRDVYPQYGGLVERPKFKQKMEDWLAEQRARAESRKGLGNHGRVNSFQPSIRSRNGSGSPVKRSPQGSVPRRQDLHKRSASGVGDGGSPIKQYSESLKRTLTNAVSSLRGGDQRSPLHGVTRQLHFPDRNSSQPYDPLRDSMRITPLPRPQQHRETSGVSVFTSIRNSNPFIEDLADQIKRARGDSDDSVFSPMGQLSAIPRPLQPEADEVRSFKLYLEESPEIRERKSYHDVRVPSYEGSEWEKEISLTDLHVRRMNTMRNPEPARTRTPATRLPAPILPIPYSGPRVASADTPGQSKFQLPQTVLPPPKLVSMPVQPGTAAQKVAWPGPPSTLPKAVPWPNTPSPKARKSSWKFLHSDSEHVHIPPPIPAKSPERQIRNPRSRQREDPDHEMLRIVSRENIRNALGDLSRESSCEELAPPKAVLDPAHAISPVKQQLRTFNSHLFPRKDERKGTPVGEWVKGEVENSRCNPGGA</sequence>
<feature type="region of interest" description="Disordered" evidence="1">
    <location>
        <begin position="371"/>
        <end position="402"/>
    </location>
</feature>